<reference evidence="8" key="2">
    <citation type="submission" date="2017-06" db="EMBL/GenBank/DDBJ databases">
        <title>WGS assembly of Brachypodium distachyon.</title>
        <authorList>
            <consortium name="The International Brachypodium Initiative"/>
            <person name="Lucas S."/>
            <person name="Harmon-Smith M."/>
            <person name="Lail K."/>
            <person name="Tice H."/>
            <person name="Grimwood J."/>
            <person name="Bruce D."/>
            <person name="Barry K."/>
            <person name="Shu S."/>
            <person name="Lindquist E."/>
            <person name="Wang M."/>
            <person name="Pitluck S."/>
            <person name="Vogel J.P."/>
            <person name="Garvin D.F."/>
            <person name="Mockler T.C."/>
            <person name="Schmutz J."/>
            <person name="Rokhsar D."/>
            <person name="Bevan M.W."/>
        </authorList>
    </citation>
    <scope>NUCLEOTIDE SEQUENCE</scope>
    <source>
        <strain evidence="8">Bd21</strain>
    </source>
</reference>
<sequence>MVFCLPSEVEKTVFVVLFSGDQAKAEILRICASFGASYYPVPEDMVKQRQIVREIL</sequence>
<dbReference type="InterPro" id="IPR002490">
    <property type="entry name" value="V-ATPase_116kDa_su"/>
</dbReference>
<keyword evidence="10" id="KW-1185">Reference proteome</keyword>
<gene>
    <name evidence="8" type="ORF">BRADI_3g08225v3</name>
</gene>
<dbReference type="Proteomes" id="UP000008810">
    <property type="component" value="Chromosome 3"/>
</dbReference>
<evidence type="ECO:0000313" key="9">
    <source>
        <dbReference type="EnsemblPlants" id="KQJ94053"/>
    </source>
</evidence>
<evidence type="ECO:0000313" key="8">
    <source>
        <dbReference type="EMBL" id="KQJ94053.1"/>
    </source>
</evidence>
<dbReference type="OrthoDB" id="10264220at2759"/>
<keyword evidence="3" id="KW-0813">Transport</keyword>
<accession>A0A0Q3LNH9</accession>
<dbReference type="GO" id="GO:0046961">
    <property type="term" value="F:proton-transporting ATPase activity, rotational mechanism"/>
    <property type="evidence" value="ECO:0007669"/>
    <property type="project" value="InterPro"/>
</dbReference>
<dbReference type="InParanoid" id="A0A0Q3LNH9"/>
<dbReference type="AlphaFoldDB" id="A0A0Q3LNH9"/>
<comment type="similarity">
    <text evidence="2">Belongs to the V-ATPase 116 kDa subunit family.</text>
</comment>
<name>A0A0Q3LNH9_BRADI</name>
<evidence type="ECO:0000256" key="4">
    <source>
        <dbReference type="ARBA" id="ARBA00022692"/>
    </source>
</evidence>
<dbReference type="EnsemblPlants" id="KQJ94053">
    <property type="protein sequence ID" value="KQJ94053"/>
    <property type="gene ID" value="BRADI_3g08225v3"/>
</dbReference>
<organism evidence="8">
    <name type="scientific">Brachypodium distachyon</name>
    <name type="common">Purple false brome</name>
    <name type="synonym">Trachynia distachya</name>
    <dbReference type="NCBI Taxonomy" id="15368"/>
    <lineage>
        <taxon>Eukaryota</taxon>
        <taxon>Viridiplantae</taxon>
        <taxon>Streptophyta</taxon>
        <taxon>Embryophyta</taxon>
        <taxon>Tracheophyta</taxon>
        <taxon>Spermatophyta</taxon>
        <taxon>Magnoliopsida</taxon>
        <taxon>Liliopsida</taxon>
        <taxon>Poales</taxon>
        <taxon>Poaceae</taxon>
        <taxon>BOP clade</taxon>
        <taxon>Pooideae</taxon>
        <taxon>Stipodae</taxon>
        <taxon>Brachypodieae</taxon>
        <taxon>Brachypodium</taxon>
    </lineage>
</organism>
<evidence type="ECO:0000256" key="7">
    <source>
        <dbReference type="ARBA" id="ARBA00023136"/>
    </source>
</evidence>
<dbReference type="STRING" id="15368.A0A0Q3LNH9"/>
<reference evidence="8 9" key="1">
    <citation type="journal article" date="2010" name="Nature">
        <title>Genome sequencing and analysis of the model grass Brachypodium distachyon.</title>
        <authorList>
            <consortium name="International Brachypodium Initiative"/>
        </authorList>
    </citation>
    <scope>NUCLEOTIDE SEQUENCE [LARGE SCALE GENOMIC DNA]</scope>
    <source>
        <strain evidence="8 9">Bd21</strain>
    </source>
</reference>
<evidence type="ECO:0000256" key="2">
    <source>
        <dbReference type="ARBA" id="ARBA00009904"/>
    </source>
</evidence>
<keyword evidence="5" id="KW-1133">Transmembrane helix</keyword>
<dbReference type="Pfam" id="PF01496">
    <property type="entry name" value="V_ATPase_I"/>
    <property type="match status" value="1"/>
</dbReference>
<proteinExistence type="inferred from homology"/>
<dbReference type="Gramene" id="KQJ94053">
    <property type="protein sequence ID" value="KQJ94053"/>
    <property type="gene ID" value="BRADI_3g08225v3"/>
</dbReference>
<keyword evidence="6" id="KW-0406">Ion transport</keyword>
<reference evidence="9" key="3">
    <citation type="submission" date="2018-08" db="UniProtKB">
        <authorList>
            <consortium name="EnsemblPlants"/>
        </authorList>
    </citation>
    <scope>IDENTIFICATION</scope>
    <source>
        <strain evidence="9">cv. Bd21</strain>
    </source>
</reference>
<evidence type="ECO:0000256" key="6">
    <source>
        <dbReference type="ARBA" id="ARBA00023065"/>
    </source>
</evidence>
<protein>
    <submittedName>
        <fullName evidence="8 9">Uncharacterized protein</fullName>
    </submittedName>
</protein>
<keyword evidence="7" id="KW-0472">Membrane</keyword>
<evidence type="ECO:0000256" key="5">
    <source>
        <dbReference type="ARBA" id="ARBA00022989"/>
    </source>
</evidence>
<evidence type="ECO:0000256" key="3">
    <source>
        <dbReference type="ARBA" id="ARBA00022448"/>
    </source>
</evidence>
<keyword evidence="4" id="KW-0812">Transmembrane</keyword>
<evidence type="ECO:0000313" key="10">
    <source>
        <dbReference type="Proteomes" id="UP000008810"/>
    </source>
</evidence>
<dbReference type="EMBL" id="CM000882">
    <property type="protein sequence ID" value="KQJ94053.1"/>
    <property type="molecule type" value="Genomic_DNA"/>
</dbReference>
<dbReference type="GO" id="GO:0033179">
    <property type="term" value="C:proton-transporting V-type ATPase, V0 domain"/>
    <property type="evidence" value="ECO:0007669"/>
    <property type="project" value="InterPro"/>
</dbReference>
<evidence type="ECO:0000256" key="1">
    <source>
        <dbReference type="ARBA" id="ARBA00004141"/>
    </source>
</evidence>
<comment type="subcellular location">
    <subcellularLocation>
        <location evidence="1">Membrane</location>
        <topology evidence="1">Multi-pass membrane protein</topology>
    </subcellularLocation>
</comment>